<dbReference type="Proteomes" id="UP000681722">
    <property type="component" value="Unassembled WGS sequence"/>
</dbReference>
<evidence type="ECO:0000313" key="2">
    <source>
        <dbReference type="EMBL" id="CAF4367915.1"/>
    </source>
</evidence>
<gene>
    <name evidence="1" type="ORF">GPM918_LOCUS36928</name>
    <name evidence="2" type="ORF">SRO942_LOCUS37682</name>
</gene>
<dbReference type="EMBL" id="CAJNOQ010022849">
    <property type="protein sequence ID" value="CAF1506720.1"/>
    <property type="molecule type" value="Genomic_DNA"/>
</dbReference>
<feature type="non-terminal residue" evidence="1">
    <location>
        <position position="1"/>
    </location>
</feature>
<evidence type="ECO:0000313" key="1">
    <source>
        <dbReference type="EMBL" id="CAF1506720.1"/>
    </source>
</evidence>
<dbReference type="EMBL" id="CAJOBC010088378">
    <property type="protein sequence ID" value="CAF4367915.1"/>
    <property type="molecule type" value="Genomic_DNA"/>
</dbReference>
<dbReference type="InterPro" id="IPR038765">
    <property type="entry name" value="Papain-like_cys_pep_sf"/>
</dbReference>
<dbReference type="AlphaFoldDB" id="A0A815TDA8"/>
<evidence type="ECO:0000313" key="3">
    <source>
        <dbReference type="Proteomes" id="UP000663829"/>
    </source>
</evidence>
<accession>A0A815TDA8</accession>
<keyword evidence="3" id="KW-1185">Reference proteome</keyword>
<dbReference type="Proteomes" id="UP000663829">
    <property type="component" value="Unassembled WGS sequence"/>
</dbReference>
<sequence length="198" mass="22553">KINEHRFRFNGLIASTRLPHKQSLRQKFDNIVKYSPEELPPKVDLRQEMTAVEDQSQIGSCSANALAGRNEDVSRLFVYYNSRAQNNPSAWISDTGCSMTDAIEALDEHGACRESQWPYDISKVNQRPPSFTYEEAKHFTIDEALQINIDLYEMKSCIAQGYPFAFGIRLFKSFDKARENGIVPVPSSSETSRRSHGR</sequence>
<dbReference type="SUPFAM" id="SSF54001">
    <property type="entry name" value="Cysteine proteinases"/>
    <property type="match status" value="1"/>
</dbReference>
<proteinExistence type="predicted"/>
<reference evidence="1" key="1">
    <citation type="submission" date="2021-02" db="EMBL/GenBank/DDBJ databases">
        <authorList>
            <person name="Nowell W R."/>
        </authorList>
    </citation>
    <scope>NUCLEOTIDE SEQUENCE</scope>
</reference>
<comment type="caution">
    <text evidence="1">The sequence shown here is derived from an EMBL/GenBank/DDBJ whole genome shotgun (WGS) entry which is preliminary data.</text>
</comment>
<dbReference type="OrthoDB" id="640249at2759"/>
<organism evidence="1 3">
    <name type="scientific">Didymodactylos carnosus</name>
    <dbReference type="NCBI Taxonomy" id="1234261"/>
    <lineage>
        <taxon>Eukaryota</taxon>
        <taxon>Metazoa</taxon>
        <taxon>Spiralia</taxon>
        <taxon>Gnathifera</taxon>
        <taxon>Rotifera</taxon>
        <taxon>Eurotatoria</taxon>
        <taxon>Bdelloidea</taxon>
        <taxon>Philodinida</taxon>
        <taxon>Philodinidae</taxon>
        <taxon>Didymodactylos</taxon>
    </lineage>
</organism>
<protein>
    <submittedName>
        <fullName evidence="1">Uncharacterized protein</fullName>
    </submittedName>
</protein>
<dbReference type="Gene3D" id="3.90.70.10">
    <property type="entry name" value="Cysteine proteinases"/>
    <property type="match status" value="1"/>
</dbReference>
<name>A0A815TDA8_9BILA</name>